<dbReference type="SUPFAM" id="SSF53822">
    <property type="entry name" value="Periplasmic binding protein-like I"/>
    <property type="match status" value="1"/>
</dbReference>
<dbReference type="HOGENOM" id="CLU_037628_3_3_9"/>
<evidence type="ECO:0000256" key="1">
    <source>
        <dbReference type="ARBA" id="ARBA00004196"/>
    </source>
</evidence>
<keyword evidence="3" id="KW-0732">Signal</keyword>
<keyword evidence="4" id="KW-0812">Transmembrane</keyword>
<evidence type="ECO:0000256" key="3">
    <source>
        <dbReference type="ARBA" id="ARBA00022729"/>
    </source>
</evidence>
<reference evidence="7" key="1">
    <citation type="submission" date="2011-06" db="EMBL/GenBank/DDBJ databases">
        <title>Complete genome sequence of Paenibacillus mucilaginosus KNP414.</title>
        <authorList>
            <person name="Wang J."/>
            <person name="Hu S."/>
            <person name="Hu X."/>
            <person name="Zhang B."/>
            <person name="Dong D."/>
            <person name="Zhang S."/>
            <person name="Zhao K."/>
            <person name="Wu D."/>
        </authorList>
    </citation>
    <scope>NUCLEOTIDE SEQUENCE [LARGE SCALE GENOMIC DNA]</scope>
    <source>
        <strain evidence="7">KNP414</strain>
    </source>
</reference>
<dbReference type="PATRIC" id="fig|1036673.3.peg.6139"/>
<evidence type="ECO:0000256" key="2">
    <source>
        <dbReference type="ARBA" id="ARBA00007639"/>
    </source>
</evidence>
<dbReference type="Proteomes" id="UP000006620">
    <property type="component" value="Chromosome"/>
</dbReference>
<accession>F8F783</accession>
<organism evidence="6 7">
    <name type="scientific">Paenibacillus mucilaginosus (strain KNP414)</name>
    <dbReference type="NCBI Taxonomy" id="1036673"/>
    <lineage>
        <taxon>Bacteria</taxon>
        <taxon>Bacillati</taxon>
        <taxon>Bacillota</taxon>
        <taxon>Bacilli</taxon>
        <taxon>Bacillales</taxon>
        <taxon>Paenibacillaceae</taxon>
        <taxon>Paenibacillus</taxon>
    </lineage>
</organism>
<evidence type="ECO:0000259" key="5">
    <source>
        <dbReference type="Pfam" id="PF13407"/>
    </source>
</evidence>
<dbReference type="Pfam" id="PF13407">
    <property type="entry name" value="Peripla_BP_4"/>
    <property type="match status" value="1"/>
</dbReference>
<gene>
    <name evidence="6" type="ordered locus">KNP414_06587</name>
</gene>
<dbReference type="PANTHER" id="PTHR46847">
    <property type="entry name" value="D-ALLOSE-BINDING PERIPLASMIC PROTEIN-RELATED"/>
    <property type="match status" value="1"/>
</dbReference>
<reference evidence="6 7" key="2">
    <citation type="journal article" date="2013" name="Genome Announc.">
        <title>Genome Sequence of Growth-Improving Paenibacillus mucilaginosus Strain KNP414.</title>
        <authorList>
            <person name="Lu J.J."/>
            <person name="Wang J.F."/>
            <person name="Hu X.F."/>
        </authorList>
    </citation>
    <scope>NUCLEOTIDE SEQUENCE [LARGE SCALE GENOMIC DNA]</scope>
    <source>
        <strain evidence="6 7">KNP414</strain>
    </source>
</reference>
<evidence type="ECO:0000313" key="6">
    <source>
        <dbReference type="EMBL" id="AEI45108.1"/>
    </source>
</evidence>
<dbReference type="GO" id="GO:0030313">
    <property type="term" value="C:cell envelope"/>
    <property type="evidence" value="ECO:0007669"/>
    <property type="project" value="UniProtKB-SubCell"/>
</dbReference>
<dbReference type="GO" id="GO:0030246">
    <property type="term" value="F:carbohydrate binding"/>
    <property type="evidence" value="ECO:0007669"/>
    <property type="project" value="UniProtKB-ARBA"/>
</dbReference>
<feature type="transmembrane region" description="Helical" evidence="4">
    <location>
        <begin position="21"/>
        <end position="38"/>
    </location>
</feature>
<dbReference type="InterPro" id="IPR025997">
    <property type="entry name" value="SBP_2_dom"/>
</dbReference>
<sequence>MSLGKFVRTTMKGVTINPMKKLLWIYAILIATFILYVVQYHTREVSSRAGGAHDGLRGEIGEKYVMVTFQSGMEYWKSSLKGFEDAAQALNVSVEYRGATQYDVHEQITVLEQVIAKKPEGIALSAIDPVRLTAAINKAVDAGIPVVLFDSGAPESRALSFLSTDNYNAGVTAARKMAELLGGQGEAAVVTLPGQLNHDERKQGFIDTLHKEYPQIRLQSVKDGRGDRIYSKLAAADILKEFPEVDGIFATEANGGVGVGEAVQEAEAAGKVKIIGFDTDKDTLDMVKKGAISATLAQGTWNMGYWSLQFLFHQHHGLAGPGGGTKAAASSLPRNVDTGITVVTGDNVEQFYAK</sequence>
<dbReference type="KEGG" id="pms:KNP414_06587"/>
<dbReference type="InterPro" id="IPR028082">
    <property type="entry name" value="Peripla_BP_I"/>
</dbReference>
<dbReference type="EMBL" id="CP002869">
    <property type="protein sequence ID" value="AEI45108.1"/>
    <property type="molecule type" value="Genomic_DNA"/>
</dbReference>
<evidence type="ECO:0000256" key="4">
    <source>
        <dbReference type="SAM" id="Phobius"/>
    </source>
</evidence>
<dbReference type="CDD" id="cd19969">
    <property type="entry name" value="PBP1_ABC_sugar_binding-like"/>
    <property type="match status" value="1"/>
</dbReference>
<feature type="domain" description="Periplasmic binding protein" evidence="5">
    <location>
        <begin position="66"/>
        <end position="312"/>
    </location>
</feature>
<keyword evidence="4" id="KW-0472">Membrane</keyword>
<comment type="similarity">
    <text evidence="2">Belongs to the bacterial solute-binding protein 2 family.</text>
</comment>
<protein>
    <submittedName>
        <fullName evidence="6">Sugar ABC transporter (Sugar-binding protein)</fullName>
    </submittedName>
</protein>
<comment type="subcellular location">
    <subcellularLocation>
        <location evidence="1">Cell envelope</location>
    </subcellularLocation>
</comment>
<dbReference type="PANTHER" id="PTHR46847:SF1">
    <property type="entry name" value="D-ALLOSE-BINDING PERIPLASMIC PROTEIN-RELATED"/>
    <property type="match status" value="1"/>
</dbReference>
<proteinExistence type="inferred from homology"/>
<dbReference type="AlphaFoldDB" id="F8F783"/>
<name>F8F783_PAEMK</name>
<keyword evidence="4" id="KW-1133">Transmembrane helix</keyword>
<evidence type="ECO:0000313" key="7">
    <source>
        <dbReference type="Proteomes" id="UP000006620"/>
    </source>
</evidence>
<dbReference type="Gene3D" id="3.40.50.2300">
    <property type="match status" value="2"/>
</dbReference>